<feature type="compositionally biased region" description="Basic and acidic residues" evidence="14">
    <location>
        <begin position="576"/>
        <end position="586"/>
    </location>
</feature>
<dbReference type="Gene3D" id="3.90.550.10">
    <property type="entry name" value="Spore Coat Polysaccharide Biosynthesis Protein SpsA, Chain A"/>
    <property type="match status" value="1"/>
</dbReference>
<evidence type="ECO:0000256" key="10">
    <source>
        <dbReference type="ARBA" id="ARBA00038934"/>
    </source>
</evidence>
<evidence type="ECO:0000256" key="11">
    <source>
        <dbReference type="ARBA" id="ARBA00050886"/>
    </source>
</evidence>
<evidence type="ECO:0000256" key="8">
    <source>
        <dbReference type="ARBA" id="ARBA00023211"/>
    </source>
</evidence>
<evidence type="ECO:0000256" key="12">
    <source>
        <dbReference type="ARBA" id="ARBA00052293"/>
    </source>
</evidence>
<feature type="region of interest" description="Disordered" evidence="14">
    <location>
        <begin position="528"/>
        <end position="614"/>
    </location>
</feature>
<dbReference type="PANTHER" id="PTHR11183">
    <property type="entry name" value="GLYCOGENIN SUBFAMILY MEMBER"/>
    <property type="match status" value="1"/>
</dbReference>
<evidence type="ECO:0000256" key="6">
    <source>
        <dbReference type="ARBA" id="ARBA00023056"/>
    </source>
</evidence>
<feature type="region of interest" description="Disordered" evidence="14">
    <location>
        <begin position="653"/>
        <end position="716"/>
    </location>
</feature>
<gene>
    <name evidence="15" type="ORF">PMAA_024770</name>
</gene>
<dbReference type="InterPro" id="IPR002495">
    <property type="entry name" value="Glyco_trans_8"/>
</dbReference>
<feature type="region of interest" description="Disordered" evidence="14">
    <location>
        <begin position="434"/>
        <end position="508"/>
    </location>
</feature>
<accession>B6Q6I5</accession>
<reference evidence="16" key="1">
    <citation type="journal article" date="2015" name="Genome Announc.">
        <title>Genome sequence of the AIDS-associated pathogen Penicillium marneffei (ATCC18224) and its near taxonomic relative Talaromyces stipitatus (ATCC10500).</title>
        <authorList>
            <person name="Nierman W.C."/>
            <person name="Fedorova-Abrams N.D."/>
            <person name="Andrianopoulos A."/>
        </authorList>
    </citation>
    <scope>NUCLEOTIDE SEQUENCE [LARGE SCALE GENOMIC DNA]</scope>
    <source>
        <strain evidence="16">ATCC 18224 / CBS 334.59 / QM 7333</strain>
    </source>
</reference>
<dbReference type="InterPro" id="IPR029044">
    <property type="entry name" value="Nucleotide-diphossugar_trans"/>
</dbReference>
<comment type="catalytic activity">
    <reaction evidence="11">
        <text>[1,4-alpha-D-glucosyl](n)-L-tyrosyl-[glycogenin] + UDP-alpha-D-glucose = [1,4-alpha-D-glucosyl](n+1)-L-tyrosyl-[glycogenin] + UDP + H(+)</text>
        <dbReference type="Rhea" id="RHEA:56560"/>
        <dbReference type="Rhea" id="RHEA-COMP:14606"/>
        <dbReference type="Rhea" id="RHEA-COMP:14607"/>
        <dbReference type="ChEBI" id="CHEBI:15378"/>
        <dbReference type="ChEBI" id="CHEBI:58223"/>
        <dbReference type="ChEBI" id="CHEBI:58885"/>
        <dbReference type="ChEBI" id="CHEBI:140574"/>
        <dbReference type="EC" id="2.4.1.186"/>
    </reaction>
</comment>
<keyword evidence="3" id="KW-0963">Cytoplasm</keyword>
<evidence type="ECO:0000256" key="13">
    <source>
        <dbReference type="ARBA" id="ARBA00057883"/>
    </source>
</evidence>
<dbReference type="GO" id="GO:0005978">
    <property type="term" value="P:glycogen biosynthetic process"/>
    <property type="evidence" value="ECO:0007669"/>
    <property type="project" value="UniProtKB-KW"/>
</dbReference>
<dbReference type="EC" id="2.4.1.186" evidence="10"/>
<dbReference type="FunFam" id="3.90.550.10:FF:000092">
    <property type="entry name" value="Glycogenin 2"/>
    <property type="match status" value="1"/>
</dbReference>
<evidence type="ECO:0000256" key="9">
    <source>
        <dbReference type="ARBA" id="ARBA00038162"/>
    </source>
</evidence>
<dbReference type="EMBL" id="DS995899">
    <property type="protein sequence ID" value="EEA27611.1"/>
    <property type="molecule type" value="Genomic_DNA"/>
</dbReference>
<dbReference type="GO" id="GO:0005737">
    <property type="term" value="C:cytoplasm"/>
    <property type="evidence" value="ECO:0007669"/>
    <property type="project" value="UniProtKB-SubCell"/>
</dbReference>
<evidence type="ECO:0000313" key="15">
    <source>
        <dbReference type="EMBL" id="EEA27611.1"/>
    </source>
</evidence>
<keyword evidence="6" id="KW-0320">Glycogen biosynthesis</keyword>
<organism evidence="15 16">
    <name type="scientific">Talaromyces marneffei (strain ATCC 18224 / CBS 334.59 / QM 7333)</name>
    <name type="common">Penicillium marneffei</name>
    <dbReference type="NCBI Taxonomy" id="441960"/>
    <lineage>
        <taxon>Eukaryota</taxon>
        <taxon>Fungi</taxon>
        <taxon>Dikarya</taxon>
        <taxon>Ascomycota</taxon>
        <taxon>Pezizomycotina</taxon>
        <taxon>Eurotiomycetes</taxon>
        <taxon>Eurotiomycetidae</taxon>
        <taxon>Eurotiales</taxon>
        <taxon>Trichocomaceae</taxon>
        <taxon>Talaromyces</taxon>
        <taxon>Talaromyces sect. Talaromyces</taxon>
    </lineage>
</organism>
<dbReference type="CDD" id="cd02537">
    <property type="entry name" value="GT8_Glycogenin"/>
    <property type="match status" value="1"/>
</dbReference>
<keyword evidence="5" id="KW-0479">Metal-binding</keyword>
<feature type="region of interest" description="Disordered" evidence="14">
    <location>
        <begin position="752"/>
        <end position="775"/>
    </location>
</feature>
<dbReference type="GO" id="GO:0008466">
    <property type="term" value="F:glycogenin glucosyltransferase activity"/>
    <property type="evidence" value="ECO:0007669"/>
    <property type="project" value="UniProtKB-EC"/>
</dbReference>
<dbReference type="VEuPathDB" id="FungiDB:PMAA_024770"/>
<dbReference type="Proteomes" id="UP000001294">
    <property type="component" value="Unassembled WGS sequence"/>
</dbReference>
<feature type="compositionally biased region" description="Basic and acidic residues" evidence="14">
    <location>
        <begin position="453"/>
        <end position="478"/>
    </location>
</feature>
<evidence type="ECO:0000256" key="3">
    <source>
        <dbReference type="ARBA" id="ARBA00022490"/>
    </source>
</evidence>
<comment type="function">
    <text evidence="13">Self-glucosylating initiator of glycogen synthesis. It catalyzes the formation of a short alpha (1,4)-glucosyl chain covalently attached via a glucose 1-O-tyrosyl linkage to internal tyrosine residues and these chains act as primers for the elongation reaction catalyzed by glycogen synthase.</text>
</comment>
<protein>
    <recommendedName>
        <fullName evidence="10">glycogenin glucosyltransferase</fullName>
        <ecNumber evidence="10">2.4.1.186</ecNumber>
    </recommendedName>
</protein>
<proteinExistence type="inferred from homology"/>
<evidence type="ECO:0000256" key="1">
    <source>
        <dbReference type="ARBA" id="ARBA00001936"/>
    </source>
</evidence>
<evidence type="ECO:0000256" key="4">
    <source>
        <dbReference type="ARBA" id="ARBA00022679"/>
    </source>
</evidence>
<dbReference type="Pfam" id="PF01501">
    <property type="entry name" value="Glyco_transf_8"/>
    <property type="match status" value="1"/>
</dbReference>
<dbReference type="SUPFAM" id="SSF53448">
    <property type="entry name" value="Nucleotide-diphospho-sugar transferases"/>
    <property type="match status" value="1"/>
</dbReference>
<dbReference type="GO" id="GO:0046872">
    <property type="term" value="F:metal ion binding"/>
    <property type="evidence" value="ECO:0007669"/>
    <property type="project" value="UniProtKB-KW"/>
</dbReference>
<keyword evidence="8" id="KW-0464">Manganese</keyword>
<dbReference type="OrthoDB" id="2014201at2759"/>
<evidence type="ECO:0000256" key="7">
    <source>
        <dbReference type="ARBA" id="ARBA00023180"/>
    </source>
</evidence>
<comment type="catalytic activity">
    <reaction evidence="12">
        <text>L-tyrosyl-[glycogenin] + UDP-alpha-D-glucose = alpha-D-glucosyl-L-tyrosyl-[glycogenin] + UDP + H(+)</text>
        <dbReference type="Rhea" id="RHEA:23360"/>
        <dbReference type="Rhea" id="RHEA-COMP:14604"/>
        <dbReference type="Rhea" id="RHEA-COMP:14605"/>
        <dbReference type="ChEBI" id="CHEBI:15378"/>
        <dbReference type="ChEBI" id="CHEBI:46858"/>
        <dbReference type="ChEBI" id="CHEBI:58223"/>
        <dbReference type="ChEBI" id="CHEBI:58885"/>
        <dbReference type="ChEBI" id="CHEBI:140573"/>
        <dbReference type="EC" id="2.4.1.186"/>
    </reaction>
</comment>
<feature type="compositionally biased region" description="Pro residues" evidence="14">
    <location>
        <begin position="440"/>
        <end position="450"/>
    </location>
</feature>
<comment type="cofactor">
    <cofactor evidence="1">
        <name>Mn(2+)</name>
        <dbReference type="ChEBI" id="CHEBI:29035"/>
    </cofactor>
</comment>
<dbReference type="AlphaFoldDB" id="B6Q6I5"/>
<comment type="similarity">
    <text evidence="9">Belongs to the glycosyltransferase 8 family. Glycogenin subfamily.</text>
</comment>
<feature type="compositionally biased region" description="Polar residues" evidence="14">
    <location>
        <begin position="483"/>
        <end position="494"/>
    </location>
</feature>
<dbReference type="PhylomeDB" id="B6Q6I5"/>
<sequence>MATPGEAVYCTLLTSDHYLPGAVVLAHSLRDNGTRAKIVALFTPETLKEATIRELQTVYDEIIPVQLRSNGTPANLLLMGRLDLISTFTKIELWRQTQYSRIVYMDADVLALRAPDELLSLQEDFAAAPDIGWPDIFNSGVMVLRPNLQDYYALRAFAERGTSFDGGDQGLLNTYFKRWYRLSFTYNCTPSGNYQYMPAYRHFESTISLIHFIGSQKPWTQSRHAFASGTPYYQLLGRWWAQYDRHYRPLPISVPPAPARVSFQPQPSYGTNSIPQRSVPSYTLSRQESSIPVQDVPIAHQHEVHHERSNFYEKSPAHIAKDLHVLRRSPISEGFADITPTFAPAPAPALAHPQPRHPPSITQDLRSRHQAPIEAPAEVRSVVPLYVHGEEQSSVYVTVPSGGTENFTELKAQFITQKAFEPYQHQPYVEIASTTQPQKAPSPPPSPPPQQQQEERPFSPPRAEWDASREPPPRHSRPEASGLETQTYTMSKDTQLFRPPTSYPEAPKNMYYEVPSMKREPEKLAPIFPWETRASKPTRVFAEEPETSVVPSIRDVTGHEPHPEQPLPPEQTLHFKRIEHIERTEQNEQIQQTKQPEEAEQSEQPPKGTATAFEYTTPNFKPAESWETFSRGNAWDEVPEISKYVDAIQQRSKNVNGRGKAGGAKKPEGLKITDFPTEVDRPSLPVTPAPIRPSFWGGQDSQQESSEFPAAEGVPNQGDWVGVTTDVFLQLLITIYSYWKLTEPTRSIGRATTTSIGSLQNDDKSSGASRVVRRD</sequence>
<comment type="subcellular location">
    <subcellularLocation>
        <location evidence="2">Cytoplasm</location>
    </subcellularLocation>
</comment>
<dbReference type="InterPro" id="IPR050587">
    <property type="entry name" value="GNT1/Glycosyltrans_8"/>
</dbReference>
<keyword evidence="7" id="KW-0325">Glycoprotein</keyword>
<evidence type="ECO:0000313" key="16">
    <source>
        <dbReference type="Proteomes" id="UP000001294"/>
    </source>
</evidence>
<evidence type="ECO:0000256" key="14">
    <source>
        <dbReference type="SAM" id="MobiDB-lite"/>
    </source>
</evidence>
<keyword evidence="16" id="KW-1185">Reference proteome</keyword>
<keyword evidence="4" id="KW-0808">Transferase</keyword>
<name>B6Q6I5_TALMQ</name>
<dbReference type="STRING" id="441960.B6Q6I5"/>
<evidence type="ECO:0000256" key="2">
    <source>
        <dbReference type="ARBA" id="ARBA00004496"/>
    </source>
</evidence>
<evidence type="ECO:0000256" key="5">
    <source>
        <dbReference type="ARBA" id="ARBA00022723"/>
    </source>
</evidence>